<keyword evidence="2" id="KW-1185">Reference proteome</keyword>
<evidence type="ECO:0000313" key="1">
    <source>
        <dbReference type="EMBL" id="KOS36493.1"/>
    </source>
</evidence>
<feature type="non-terminal residue" evidence="1">
    <location>
        <position position="1"/>
    </location>
</feature>
<comment type="caution">
    <text evidence="1">The sequence shown here is derived from an EMBL/GenBank/DDBJ whole genome shotgun (WGS) entry which is preliminary data.</text>
</comment>
<organism evidence="1 2">
    <name type="scientific">Penicillium nordicum</name>
    <dbReference type="NCBI Taxonomy" id="229535"/>
    <lineage>
        <taxon>Eukaryota</taxon>
        <taxon>Fungi</taxon>
        <taxon>Dikarya</taxon>
        <taxon>Ascomycota</taxon>
        <taxon>Pezizomycotina</taxon>
        <taxon>Eurotiomycetes</taxon>
        <taxon>Eurotiomycetidae</taxon>
        <taxon>Eurotiales</taxon>
        <taxon>Aspergillaceae</taxon>
        <taxon>Penicillium</taxon>
    </lineage>
</organism>
<dbReference type="AlphaFoldDB" id="A0A0M9W9Y6"/>
<protein>
    <submittedName>
        <fullName evidence="1">Uncharacterized protein</fullName>
    </submittedName>
</protein>
<dbReference type="EMBL" id="LHQQ01000445">
    <property type="protein sequence ID" value="KOS36493.1"/>
    <property type="molecule type" value="Genomic_DNA"/>
</dbReference>
<gene>
    <name evidence="1" type="ORF">ACN38_g12756</name>
</gene>
<accession>A0A0M9W9Y6</accession>
<dbReference type="Proteomes" id="UP000037696">
    <property type="component" value="Unassembled WGS sequence"/>
</dbReference>
<name>A0A0M9W9Y6_9EURO</name>
<reference evidence="1 2" key="1">
    <citation type="submission" date="2015-08" db="EMBL/GenBank/DDBJ databases">
        <title>Genome sequencing of Penicillium nordicum.</title>
        <authorList>
            <person name="Nguyen H.D."/>
            <person name="Seifert K.A."/>
        </authorList>
    </citation>
    <scope>NUCLEOTIDE SEQUENCE [LARGE SCALE GENOMIC DNA]</scope>
    <source>
        <strain evidence="1 2">DAOMC 185683</strain>
    </source>
</reference>
<sequence length="43" mass="4720">WATAGLAPVPDPIPLCCDMRLVQIRNQAAPSELAPKCLYRRPS</sequence>
<proteinExistence type="predicted"/>
<evidence type="ECO:0000313" key="2">
    <source>
        <dbReference type="Proteomes" id="UP000037696"/>
    </source>
</evidence>